<evidence type="ECO:0000256" key="3">
    <source>
        <dbReference type="ARBA" id="ARBA00007284"/>
    </source>
</evidence>
<name>A0A4W4F0N2_ELEEL</name>
<comment type="similarity">
    <text evidence="3">Belongs to the GOLPH3/VPS74 family.</text>
</comment>
<evidence type="ECO:0008006" key="10">
    <source>
        <dbReference type="Google" id="ProtNLM"/>
    </source>
</evidence>
<dbReference type="AlphaFoldDB" id="A0A4W4F0N2"/>
<protein>
    <recommendedName>
        <fullName evidence="10">Golgi phosphoprotein 3-like</fullName>
    </recommendedName>
</protein>
<evidence type="ECO:0000256" key="4">
    <source>
        <dbReference type="ARBA" id="ARBA00023034"/>
    </source>
</evidence>
<dbReference type="Proteomes" id="UP000314983">
    <property type="component" value="Chromosome 2"/>
</dbReference>
<evidence type="ECO:0000256" key="1">
    <source>
        <dbReference type="ARBA" id="ARBA00004344"/>
    </source>
</evidence>
<dbReference type="GO" id="GO:0005829">
    <property type="term" value="C:cytosol"/>
    <property type="evidence" value="ECO:0007669"/>
    <property type="project" value="TreeGrafter"/>
</dbReference>
<dbReference type="GO" id="GO:0043001">
    <property type="term" value="P:Golgi to plasma membrane protein transport"/>
    <property type="evidence" value="ECO:0007669"/>
    <property type="project" value="TreeGrafter"/>
</dbReference>
<dbReference type="Gene3D" id="1.10.3630.10">
    <property type="entry name" value="yeast vps74-n-term truncation variant domain like"/>
    <property type="match status" value="1"/>
</dbReference>
<sequence>MTTLTKRNRRSDTPLERRSSNEEEGQRGGATDDDVDDSKGLRFTLMEEVLLLGLKDKAVLFISAAPTGDVLLDEALKHIKNTQPPETVTSWIDLLTGESWNPLKMHFQIQQVRERLAKSLVEKGVLTTEKQNFVLFDVTTHPLVDSGEKERLLQRLQASLLDRWTSDLQHVPPRSLALLLLAQASNVLDDALTSLPDDNYETATQRTQRLLDANPDLQSAKVTTPGEEMIWAVMAAFNRR</sequence>
<feature type="region of interest" description="Disordered" evidence="7">
    <location>
        <begin position="1"/>
        <end position="37"/>
    </location>
</feature>
<keyword evidence="4" id="KW-0333">Golgi apparatus</keyword>
<dbReference type="Pfam" id="PF05719">
    <property type="entry name" value="GPP34"/>
    <property type="match status" value="1"/>
</dbReference>
<dbReference type="GO" id="GO:0005802">
    <property type="term" value="C:trans-Golgi network"/>
    <property type="evidence" value="ECO:0007669"/>
    <property type="project" value="TreeGrafter"/>
</dbReference>
<dbReference type="InterPro" id="IPR038261">
    <property type="entry name" value="GPP34-like_sf"/>
</dbReference>
<reference evidence="8" key="3">
    <citation type="submission" date="2020-05" db="EMBL/GenBank/DDBJ databases">
        <title>Electrophorus electricus (electric eel) genome, fEleEle1, primary haplotype.</title>
        <authorList>
            <person name="Myers G."/>
            <person name="Meyer A."/>
            <person name="Fedrigo O."/>
            <person name="Formenti G."/>
            <person name="Rhie A."/>
            <person name="Tracey A."/>
            <person name="Sims Y."/>
            <person name="Jarvis E.D."/>
        </authorList>
    </citation>
    <scope>NUCLEOTIDE SEQUENCE [LARGE SCALE GENOMIC DNA]</scope>
</reference>
<reference evidence="9" key="2">
    <citation type="journal article" date="2017" name="Sci. Adv.">
        <title>A tail of two voltages: Proteomic comparison of the three electric organs of the electric eel.</title>
        <authorList>
            <person name="Traeger L.L."/>
            <person name="Sabat G."/>
            <person name="Barrett-Wilt G.A."/>
            <person name="Wells G.B."/>
            <person name="Sussman M.R."/>
        </authorList>
    </citation>
    <scope>NUCLEOTIDE SEQUENCE [LARGE SCALE GENOMIC DNA]</scope>
</reference>
<keyword evidence="5" id="KW-0446">Lipid-binding</keyword>
<comment type="subcellular location">
    <subcellularLocation>
        <location evidence="1">Golgi apparatus</location>
        <location evidence="1">Golgi stack membrane</location>
        <topology evidence="1">Peripheral membrane protein</topology>
        <orientation evidence="1">Cytoplasmic side</orientation>
    </subcellularLocation>
    <subcellularLocation>
        <location evidence="2">Golgi apparatus</location>
        <location evidence="2">trans-Golgi network membrane</location>
        <topology evidence="2">Peripheral membrane protein</topology>
        <orientation evidence="2">Cytoplasmic side</orientation>
    </subcellularLocation>
</comment>
<accession>A0A4W4F0N2</accession>
<keyword evidence="9" id="KW-1185">Reference proteome</keyword>
<dbReference type="GO" id="GO:0032580">
    <property type="term" value="C:Golgi cisterna membrane"/>
    <property type="evidence" value="ECO:0007669"/>
    <property type="project" value="UniProtKB-SubCell"/>
</dbReference>
<dbReference type="InterPro" id="IPR008628">
    <property type="entry name" value="GPP34-like"/>
</dbReference>
<dbReference type="PANTHER" id="PTHR12704:SF3">
    <property type="entry name" value="GOLGI PHOSPHOPROTEIN 3"/>
    <property type="match status" value="1"/>
</dbReference>
<proteinExistence type="inferred from homology"/>
<dbReference type="GO" id="GO:0048194">
    <property type="term" value="P:Golgi vesicle budding"/>
    <property type="evidence" value="ECO:0007669"/>
    <property type="project" value="TreeGrafter"/>
</dbReference>
<reference evidence="8" key="4">
    <citation type="submission" date="2025-08" db="UniProtKB">
        <authorList>
            <consortium name="Ensembl"/>
        </authorList>
    </citation>
    <scope>IDENTIFICATION</scope>
</reference>
<feature type="compositionally biased region" description="Basic and acidic residues" evidence="7">
    <location>
        <begin position="10"/>
        <end position="26"/>
    </location>
</feature>
<evidence type="ECO:0000256" key="5">
    <source>
        <dbReference type="ARBA" id="ARBA00023121"/>
    </source>
</evidence>
<reference evidence="8" key="5">
    <citation type="submission" date="2025-09" db="UniProtKB">
        <authorList>
            <consortium name="Ensembl"/>
        </authorList>
    </citation>
    <scope>IDENTIFICATION</scope>
</reference>
<dbReference type="GO" id="GO:0070273">
    <property type="term" value="F:phosphatidylinositol-4-phosphate binding"/>
    <property type="evidence" value="ECO:0007669"/>
    <property type="project" value="InterPro"/>
</dbReference>
<dbReference type="GO" id="GO:0006890">
    <property type="term" value="P:retrograde vesicle-mediated transport, Golgi to endoplasmic reticulum"/>
    <property type="evidence" value="ECO:0007669"/>
    <property type="project" value="TreeGrafter"/>
</dbReference>
<keyword evidence="6" id="KW-0472">Membrane</keyword>
<dbReference type="GO" id="GO:0000139">
    <property type="term" value="C:Golgi membrane"/>
    <property type="evidence" value="ECO:0007669"/>
    <property type="project" value="GOC"/>
</dbReference>
<gene>
    <name evidence="8" type="primary">GOLPH3L</name>
</gene>
<dbReference type="PANTHER" id="PTHR12704">
    <property type="entry name" value="TRANS-GOLGI PROTEIN GMX33"/>
    <property type="match status" value="1"/>
</dbReference>
<organism evidence="8 9">
    <name type="scientific">Electrophorus electricus</name>
    <name type="common">Electric eel</name>
    <name type="synonym">Gymnotus electricus</name>
    <dbReference type="NCBI Taxonomy" id="8005"/>
    <lineage>
        <taxon>Eukaryota</taxon>
        <taxon>Metazoa</taxon>
        <taxon>Chordata</taxon>
        <taxon>Craniata</taxon>
        <taxon>Vertebrata</taxon>
        <taxon>Euteleostomi</taxon>
        <taxon>Actinopterygii</taxon>
        <taxon>Neopterygii</taxon>
        <taxon>Teleostei</taxon>
        <taxon>Ostariophysi</taxon>
        <taxon>Gymnotiformes</taxon>
        <taxon>Gymnotoidei</taxon>
        <taxon>Gymnotidae</taxon>
        <taxon>Electrophorus</taxon>
    </lineage>
</organism>
<dbReference type="GO" id="GO:0007030">
    <property type="term" value="P:Golgi organization"/>
    <property type="evidence" value="ECO:0007669"/>
    <property type="project" value="TreeGrafter"/>
</dbReference>
<evidence type="ECO:0000313" key="9">
    <source>
        <dbReference type="Proteomes" id="UP000314983"/>
    </source>
</evidence>
<dbReference type="GeneTree" id="ENSGT00390000007153"/>
<evidence type="ECO:0000313" key="8">
    <source>
        <dbReference type="Ensembl" id="ENSEEEP00000017694.1"/>
    </source>
</evidence>
<evidence type="ECO:0000256" key="7">
    <source>
        <dbReference type="SAM" id="MobiDB-lite"/>
    </source>
</evidence>
<reference evidence="9" key="1">
    <citation type="journal article" date="2014" name="Science">
        <title>Nonhuman genetics. Genomic basis for the convergent evolution of electric organs.</title>
        <authorList>
            <person name="Gallant J.R."/>
            <person name="Traeger L.L."/>
            <person name="Volkening J.D."/>
            <person name="Moffett H."/>
            <person name="Chen P.H."/>
            <person name="Novina C.D."/>
            <person name="Phillips G.N.Jr."/>
            <person name="Anand R."/>
            <person name="Wells G.B."/>
            <person name="Pinch M."/>
            <person name="Guth R."/>
            <person name="Unguez G.A."/>
            <person name="Albert J.S."/>
            <person name="Zakon H.H."/>
            <person name="Samanta M.P."/>
            <person name="Sussman M.R."/>
        </authorList>
    </citation>
    <scope>NUCLEOTIDE SEQUENCE [LARGE SCALE GENOMIC DNA]</scope>
</reference>
<evidence type="ECO:0000256" key="6">
    <source>
        <dbReference type="ARBA" id="ARBA00023136"/>
    </source>
</evidence>
<evidence type="ECO:0000256" key="2">
    <source>
        <dbReference type="ARBA" id="ARBA00004546"/>
    </source>
</evidence>
<dbReference type="Ensembl" id="ENSEEET00000017892.2">
    <property type="protein sequence ID" value="ENSEEEP00000017694.1"/>
    <property type="gene ID" value="ENSEEEG00000008736.2"/>
</dbReference>